<keyword evidence="3" id="KW-0285">Flavoprotein</keyword>
<comment type="caution">
    <text evidence="8">The sequence shown here is derived from an EMBL/GenBank/DDBJ whole genome shotgun (WGS) entry which is preliminary data.</text>
</comment>
<dbReference type="GO" id="GO:0050660">
    <property type="term" value="F:flavin adenine dinucleotide binding"/>
    <property type="evidence" value="ECO:0007669"/>
    <property type="project" value="InterPro"/>
</dbReference>
<dbReference type="PANTHER" id="PTHR43872">
    <property type="entry name" value="MONOOXYGENASE, PUTATIVE (AFU_ORTHOLOGUE AFUA_8G02570)-RELATED"/>
    <property type="match status" value="1"/>
</dbReference>
<dbReference type="AlphaFoldDB" id="A0A917LQ06"/>
<comment type="similarity">
    <text evidence="2">Belongs to the FAD-binding monooxygenase family.</text>
</comment>
<organism evidence="8 9">
    <name type="scientific">Pseudohongiella nitratireducens</name>
    <dbReference type="NCBI Taxonomy" id="1768907"/>
    <lineage>
        <taxon>Bacteria</taxon>
        <taxon>Pseudomonadati</taxon>
        <taxon>Pseudomonadota</taxon>
        <taxon>Gammaproteobacteria</taxon>
        <taxon>Pseudomonadales</taxon>
        <taxon>Pseudohongiellaceae</taxon>
        <taxon>Pseudohongiella</taxon>
    </lineage>
</organism>
<dbReference type="FunFam" id="3.50.50.60:FF:000228">
    <property type="entry name" value="FAD-containing monooxygenase EthA"/>
    <property type="match status" value="1"/>
</dbReference>
<evidence type="ECO:0000256" key="6">
    <source>
        <dbReference type="ARBA" id="ARBA00023002"/>
    </source>
</evidence>
<dbReference type="Pfam" id="PF13450">
    <property type="entry name" value="NAD_binding_8"/>
    <property type="match status" value="1"/>
</dbReference>
<evidence type="ECO:0000256" key="2">
    <source>
        <dbReference type="ARBA" id="ARBA00010139"/>
    </source>
</evidence>
<name>A0A917LQ06_9GAMM</name>
<protein>
    <submittedName>
        <fullName evidence="8">Cyclohexanone monooxygenase</fullName>
    </submittedName>
</protein>
<dbReference type="InterPro" id="IPR051820">
    <property type="entry name" value="FAD-binding_MO"/>
</dbReference>
<dbReference type="GO" id="GO:0004499">
    <property type="term" value="F:N,N-dimethylaniline monooxygenase activity"/>
    <property type="evidence" value="ECO:0007669"/>
    <property type="project" value="InterPro"/>
</dbReference>
<evidence type="ECO:0000313" key="8">
    <source>
        <dbReference type="EMBL" id="GGG51069.1"/>
    </source>
</evidence>
<evidence type="ECO:0000313" key="9">
    <source>
        <dbReference type="Proteomes" id="UP000627715"/>
    </source>
</evidence>
<evidence type="ECO:0000256" key="5">
    <source>
        <dbReference type="ARBA" id="ARBA00022857"/>
    </source>
</evidence>
<keyword evidence="6" id="KW-0560">Oxidoreductase</keyword>
<evidence type="ECO:0000256" key="4">
    <source>
        <dbReference type="ARBA" id="ARBA00022827"/>
    </source>
</evidence>
<dbReference type="OrthoDB" id="312624at2"/>
<dbReference type="InterPro" id="IPR036188">
    <property type="entry name" value="FAD/NAD-bd_sf"/>
</dbReference>
<dbReference type="PANTHER" id="PTHR43872:SF1">
    <property type="entry name" value="MONOOXYGENASE, PUTATIVE (AFU_ORTHOLOGUE AFUA_8G02570)-RELATED"/>
    <property type="match status" value="1"/>
</dbReference>
<gene>
    <name evidence="8" type="ORF">GCM10011403_05270</name>
</gene>
<dbReference type="Gene3D" id="3.50.50.60">
    <property type="entry name" value="FAD/NAD(P)-binding domain"/>
    <property type="match status" value="3"/>
</dbReference>
<accession>A0A917LQ06</accession>
<keyword evidence="7 8" id="KW-0503">Monooxygenase</keyword>
<evidence type="ECO:0000256" key="7">
    <source>
        <dbReference type="ARBA" id="ARBA00023033"/>
    </source>
</evidence>
<dbReference type="Pfam" id="PF00743">
    <property type="entry name" value="FMO-like"/>
    <property type="match status" value="1"/>
</dbReference>
<evidence type="ECO:0000256" key="3">
    <source>
        <dbReference type="ARBA" id="ARBA00022630"/>
    </source>
</evidence>
<dbReference type="Proteomes" id="UP000627715">
    <property type="component" value="Unassembled WGS sequence"/>
</dbReference>
<dbReference type="RefSeq" id="WP_068811552.1">
    <property type="nucleotide sequence ID" value="NZ_BMIY01000002.1"/>
</dbReference>
<dbReference type="EMBL" id="BMIY01000002">
    <property type="protein sequence ID" value="GGG51069.1"/>
    <property type="molecule type" value="Genomic_DNA"/>
</dbReference>
<dbReference type="PRINTS" id="PR00411">
    <property type="entry name" value="PNDRDTASEI"/>
</dbReference>
<comment type="cofactor">
    <cofactor evidence="1">
        <name>FAD</name>
        <dbReference type="ChEBI" id="CHEBI:57692"/>
    </cofactor>
</comment>
<keyword evidence="5" id="KW-0521">NADP</keyword>
<dbReference type="InterPro" id="IPR020946">
    <property type="entry name" value="Flavin_mOase-like"/>
</dbReference>
<evidence type="ECO:0000256" key="1">
    <source>
        <dbReference type="ARBA" id="ARBA00001974"/>
    </source>
</evidence>
<reference evidence="8" key="2">
    <citation type="submission" date="2020-09" db="EMBL/GenBank/DDBJ databases">
        <authorList>
            <person name="Sun Q."/>
            <person name="Zhou Y."/>
        </authorList>
    </citation>
    <scope>NUCLEOTIDE SEQUENCE</scope>
    <source>
        <strain evidence="8">CGMCC 1.15425</strain>
    </source>
</reference>
<proteinExistence type="inferred from homology"/>
<sequence>MSEDRELFDIIIIGAGLSGVSAAVHLSKQSPGARWCILESRESMGGTWDLFRYPGVRSDSDMHTLGFSFRPWTSENAIAEGGEILQYIKETADRYEIAKKIQYGHQVAAANWSDLDNCWHLEVSVEGESRPRTFRCRMLHVCAGYYNYEQPHNPVLTDEQRFTGPLVHPQHWPEDLDYRDKKVVIVGSGATAVTLAPAMARTASEVTVLQRTPTYIVARPSIDKVAVWLNRLLPASWAYALVRKKNIALQQWVYRQSRRRPQQLKRRLLEMTQKELQTDISPHFTPPYYPWDQRLCLSPDADFFKAVNDAKINMVTDHIERVVPNGIVTSSGQEIAADIIVKATGLNLNLLGDIRFSMNGEELNMSDTWTYKGLMFSGVPNLICTFGYINASWTLRADLTAEFLCRIWQHLQVRGAHTCRPMLREQDKSMMARPFIDDFSSGYMQRAMDKMPKQGDRAPWLNTQSYAEDKKELRYGNVNDGVLKFL</sequence>
<dbReference type="SUPFAM" id="SSF51905">
    <property type="entry name" value="FAD/NAD(P)-binding domain"/>
    <property type="match status" value="1"/>
</dbReference>
<dbReference type="GO" id="GO:0050661">
    <property type="term" value="F:NADP binding"/>
    <property type="evidence" value="ECO:0007669"/>
    <property type="project" value="InterPro"/>
</dbReference>
<keyword evidence="4" id="KW-0274">FAD</keyword>
<reference evidence="8" key="1">
    <citation type="journal article" date="2014" name="Int. J. Syst. Evol. Microbiol.">
        <title>Complete genome sequence of Corynebacterium casei LMG S-19264T (=DSM 44701T), isolated from a smear-ripened cheese.</title>
        <authorList>
            <consortium name="US DOE Joint Genome Institute (JGI-PGF)"/>
            <person name="Walter F."/>
            <person name="Albersmeier A."/>
            <person name="Kalinowski J."/>
            <person name="Ruckert C."/>
        </authorList>
    </citation>
    <scope>NUCLEOTIDE SEQUENCE</scope>
    <source>
        <strain evidence="8">CGMCC 1.15425</strain>
    </source>
</reference>
<dbReference type="PRINTS" id="PR00368">
    <property type="entry name" value="FADPNR"/>
</dbReference>
<keyword evidence="9" id="KW-1185">Reference proteome</keyword>